<keyword evidence="4" id="KW-1185">Reference proteome</keyword>
<dbReference type="InterPro" id="IPR021858">
    <property type="entry name" value="Fun_TF"/>
</dbReference>
<organism evidence="3 4">
    <name type="scientific">Armillaria luteobubalina</name>
    <dbReference type="NCBI Taxonomy" id="153913"/>
    <lineage>
        <taxon>Eukaryota</taxon>
        <taxon>Fungi</taxon>
        <taxon>Dikarya</taxon>
        <taxon>Basidiomycota</taxon>
        <taxon>Agaricomycotina</taxon>
        <taxon>Agaricomycetes</taxon>
        <taxon>Agaricomycetidae</taxon>
        <taxon>Agaricales</taxon>
        <taxon>Marasmiineae</taxon>
        <taxon>Physalacriaceae</taxon>
        <taxon>Armillaria</taxon>
    </lineage>
</organism>
<dbReference type="PROSITE" id="PS50048">
    <property type="entry name" value="ZN2_CY6_FUNGAL_2"/>
    <property type="match status" value="1"/>
</dbReference>
<name>A0AA39QG80_9AGAR</name>
<feature type="compositionally biased region" description="Low complexity" evidence="1">
    <location>
        <begin position="55"/>
        <end position="73"/>
    </location>
</feature>
<evidence type="ECO:0000259" key="2">
    <source>
        <dbReference type="PROSITE" id="PS50048"/>
    </source>
</evidence>
<dbReference type="Proteomes" id="UP001175228">
    <property type="component" value="Unassembled WGS sequence"/>
</dbReference>
<dbReference type="InterPro" id="IPR001138">
    <property type="entry name" value="Zn2Cys6_DnaBD"/>
</dbReference>
<dbReference type="PRINTS" id="PR00755">
    <property type="entry name" value="AFLATOXINBRP"/>
</dbReference>
<dbReference type="AlphaFoldDB" id="A0AA39QG80"/>
<evidence type="ECO:0000313" key="3">
    <source>
        <dbReference type="EMBL" id="KAK0502353.1"/>
    </source>
</evidence>
<dbReference type="SUPFAM" id="SSF57701">
    <property type="entry name" value="Zn2/Cys6 DNA-binding domain"/>
    <property type="match status" value="1"/>
</dbReference>
<dbReference type="GO" id="GO:0001228">
    <property type="term" value="F:DNA-binding transcription activator activity, RNA polymerase II-specific"/>
    <property type="evidence" value="ECO:0007669"/>
    <property type="project" value="TreeGrafter"/>
</dbReference>
<dbReference type="EMBL" id="JAUEPU010000005">
    <property type="protein sequence ID" value="KAK0502353.1"/>
    <property type="molecule type" value="Genomic_DNA"/>
</dbReference>
<dbReference type="Gene3D" id="4.10.240.10">
    <property type="entry name" value="Zn(2)-C6 fungal-type DNA-binding domain"/>
    <property type="match status" value="1"/>
</dbReference>
<dbReference type="PROSITE" id="PS00463">
    <property type="entry name" value="ZN2_CY6_FUNGAL_1"/>
    <property type="match status" value="1"/>
</dbReference>
<sequence>MAVSLLLPQNIMSRIRAHHKTRSGCKTCKKRKVKCDEELPMCKNCTRRGVECVWTSTPQPDSESSTPEDPPSTISKRTNVTSTFDLLTLELIHHYATSTSHSLSSDPAAVSVWRNVVPKIAFSPQNQCLLHAILAMSALHAHHVDPTAGQYAVAASNYHWQAKMTLHKIEKDDLVDLNTLFVTVSLVALYEFASTSIYSSEWHTTARSMPPKVATCWPQLRDGILSPMLTTMAPTITSDIPLEGPFSSSLSALLSTADSQPDVDELQDASMYDTYKEAIRILGISWRASFKQDCCIYVSCMWWSLVPNMFLHLLAEGKPRALIILAHYCVMMKRVAEDGPWWARKQWKDEATKILSALDTRWTPRLGWLWSQLEHPGRCALDSAGMDFMDWLSQAVGEEPSYDP</sequence>
<reference evidence="3" key="1">
    <citation type="submission" date="2023-06" db="EMBL/GenBank/DDBJ databases">
        <authorList>
            <consortium name="Lawrence Berkeley National Laboratory"/>
            <person name="Ahrendt S."/>
            <person name="Sahu N."/>
            <person name="Indic B."/>
            <person name="Wong-Bajracharya J."/>
            <person name="Merenyi Z."/>
            <person name="Ke H.-M."/>
            <person name="Monk M."/>
            <person name="Kocsube S."/>
            <person name="Drula E."/>
            <person name="Lipzen A."/>
            <person name="Balint B."/>
            <person name="Henrissat B."/>
            <person name="Andreopoulos B."/>
            <person name="Martin F.M."/>
            <person name="Harder C.B."/>
            <person name="Rigling D."/>
            <person name="Ford K.L."/>
            <person name="Foster G.D."/>
            <person name="Pangilinan J."/>
            <person name="Papanicolaou A."/>
            <person name="Barry K."/>
            <person name="LaButti K."/>
            <person name="Viragh M."/>
            <person name="Koriabine M."/>
            <person name="Yan M."/>
            <person name="Riley R."/>
            <person name="Champramary S."/>
            <person name="Plett K.L."/>
            <person name="Tsai I.J."/>
            <person name="Slot J."/>
            <person name="Sipos G."/>
            <person name="Plett J."/>
            <person name="Nagy L.G."/>
            <person name="Grigoriev I.V."/>
        </authorList>
    </citation>
    <scope>NUCLEOTIDE SEQUENCE</scope>
    <source>
        <strain evidence="3">HWK02</strain>
    </source>
</reference>
<dbReference type="GO" id="GO:0008270">
    <property type="term" value="F:zinc ion binding"/>
    <property type="evidence" value="ECO:0007669"/>
    <property type="project" value="InterPro"/>
</dbReference>
<dbReference type="PANTHER" id="PTHR47784">
    <property type="entry name" value="STEROL UPTAKE CONTROL PROTEIN 2"/>
    <property type="match status" value="1"/>
</dbReference>
<protein>
    <recommendedName>
        <fullName evidence="2">Zn(2)-C6 fungal-type domain-containing protein</fullName>
    </recommendedName>
</protein>
<dbReference type="InterPro" id="IPR053157">
    <property type="entry name" value="Sterol_Uptake_Regulator"/>
</dbReference>
<evidence type="ECO:0000313" key="4">
    <source>
        <dbReference type="Proteomes" id="UP001175228"/>
    </source>
</evidence>
<proteinExistence type="predicted"/>
<dbReference type="SMART" id="SM00066">
    <property type="entry name" value="GAL4"/>
    <property type="match status" value="1"/>
</dbReference>
<dbReference type="InterPro" id="IPR036864">
    <property type="entry name" value="Zn2-C6_fun-type_DNA-bd_sf"/>
</dbReference>
<comment type="caution">
    <text evidence="3">The sequence shown here is derived from an EMBL/GenBank/DDBJ whole genome shotgun (WGS) entry which is preliminary data.</text>
</comment>
<dbReference type="PANTHER" id="PTHR47784:SF5">
    <property type="entry name" value="STEROL UPTAKE CONTROL PROTEIN 2"/>
    <property type="match status" value="1"/>
</dbReference>
<accession>A0AA39QG80</accession>
<feature type="domain" description="Zn(2)-C6 fungal-type" evidence="2">
    <location>
        <begin position="24"/>
        <end position="54"/>
    </location>
</feature>
<dbReference type="Pfam" id="PF11951">
    <property type="entry name" value="Fungal_trans_2"/>
    <property type="match status" value="1"/>
</dbReference>
<feature type="region of interest" description="Disordered" evidence="1">
    <location>
        <begin position="55"/>
        <end position="77"/>
    </location>
</feature>
<dbReference type="Pfam" id="PF00172">
    <property type="entry name" value="Zn_clus"/>
    <property type="match status" value="1"/>
</dbReference>
<evidence type="ECO:0000256" key="1">
    <source>
        <dbReference type="SAM" id="MobiDB-lite"/>
    </source>
</evidence>
<gene>
    <name evidence="3" type="ORF">EDD18DRAFT_688615</name>
</gene>
<dbReference type="CDD" id="cd00067">
    <property type="entry name" value="GAL4"/>
    <property type="match status" value="1"/>
</dbReference>